<reference evidence="1" key="1">
    <citation type="submission" date="2015-04" db="UniProtKB">
        <authorList>
            <consortium name="EnsemblPlants"/>
        </authorList>
    </citation>
    <scope>IDENTIFICATION</scope>
    <source>
        <strain evidence="1">SL10</strain>
    </source>
</reference>
<name>A0A0E0IIS1_ORYNI</name>
<sequence length="82" mass="8965">MFAELTHVGGEGINLLLQFGIPLRGRASGSKRTAMGEAAADRALSHLHDVREFIRNSVSTHVNELVSIFQGFDRTMSLVVLD</sequence>
<protein>
    <submittedName>
        <fullName evidence="1">Uncharacterized protein</fullName>
    </submittedName>
</protein>
<reference evidence="1" key="2">
    <citation type="submission" date="2018-04" db="EMBL/GenBank/DDBJ databases">
        <title>OnivRS2 (Oryza nivara Reference Sequence Version 2).</title>
        <authorList>
            <person name="Zhang J."/>
            <person name="Kudrna D."/>
            <person name="Lee S."/>
            <person name="Talag J."/>
            <person name="Rajasekar S."/>
            <person name="Welchert J."/>
            <person name="Hsing Y.-I."/>
            <person name="Wing R.A."/>
        </authorList>
    </citation>
    <scope>NUCLEOTIDE SEQUENCE [LARGE SCALE GENOMIC DNA]</scope>
    <source>
        <strain evidence="1">SL10</strain>
    </source>
</reference>
<evidence type="ECO:0000313" key="1">
    <source>
        <dbReference type="EnsemblPlants" id="ONIVA09G07780.1"/>
    </source>
</evidence>
<keyword evidence="2" id="KW-1185">Reference proteome</keyword>
<proteinExistence type="predicted"/>
<dbReference type="EnsemblPlants" id="ONIVA09G07780.1">
    <property type="protein sequence ID" value="ONIVA09G07780.1"/>
    <property type="gene ID" value="ONIVA09G07780"/>
</dbReference>
<accession>A0A0E0IIS1</accession>
<evidence type="ECO:0000313" key="2">
    <source>
        <dbReference type="Proteomes" id="UP000006591"/>
    </source>
</evidence>
<organism evidence="1">
    <name type="scientific">Oryza nivara</name>
    <name type="common">Indian wild rice</name>
    <name type="synonym">Oryza sativa f. spontanea</name>
    <dbReference type="NCBI Taxonomy" id="4536"/>
    <lineage>
        <taxon>Eukaryota</taxon>
        <taxon>Viridiplantae</taxon>
        <taxon>Streptophyta</taxon>
        <taxon>Embryophyta</taxon>
        <taxon>Tracheophyta</taxon>
        <taxon>Spermatophyta</taxon>
        <taxon>Magnoliopsida</taxon>
        <taxon>Liliopsida</taxon>
        <taxon>Poales</taxon>
        <taxon>Poaceae</taxon>
        <taxon>BOP clade</taxon>
        <taxon>Oryzoideae</taxon>
        <taxon>Oryzeae</taxon>
        <taxon>Oryzinae</taxon>
        <taxon>Oryza</taxon>
    </lineage>
</organism>
<dbReference type="HOGENOM" id="CLU_2562308_0_0_1"/>
<dbReference type="Gramene" id="ONIVA09G07780.1">
    <property type="protein sequence ID" value="ONIVA09G07780.1"/>
    <property type="gene ID" value="ONIVA09G07780"/>
</dbReference>
<dbReference type="AlphaFoldDB" id="A0A0E0IIS1"/>
<dbReference type="Proteomes" id="UP000006591">
    <property type="component" value="Chromosome 9"/>
</dbReference>